<dbReference type="InterPro" id="IPR046960">
    <property type="entry name" value="PPR_At4g14850-like_plant"/>
</dbReference>
<evidence type="ECO:0000259" key="3">
    <source>
        <dbReference type="Pfam" id="PF14432"/>
    </source>
</evidence>
<dbReference type="InterPro" id="IPR002885">
    <property type="entry name" value="PPR_rpt"/>
</dbReference>
<accession>A0A7J7P6H5</accession>
<dbReference type="GO" id="GO:0008270">
    <property type="term" value="F:zinc ion binding"/>
    <property type="evidence" value="ECO:0007669"/>
    <property type="project" value="InterPro"/>
</dbReference>
<name>A0A7J7P6H5_9MAGN</name>
<dbReference type="Pfam" id="PF13041">
    <property type="entry name" value="PPR_2"/>
    <property type="match status" value="2"/>
</dbReference>
<dbReference type="EMBL" id="JACGCM010000221">
    <property type="protein sequence ID" value="KAF6175031.1"/>
    <property type="molecule type" value="Genomic_DNA"/>
</dbReference>
<dbReference type="AlphaFoldDB" id="A0A7J7P6H5"/>
<dbReference type="NCBIfam" id="TIGR00756">
    <property type="entry name" value="PPR"/>
    <property type="match status" value="3"/>
</dbReference>
<evidence type="ECO:0000313" key="4">
    <source>
        <dbReference type="EMBL" id="KAF6175031.1"/>
    </source>
</evidence>
<dbReference type="Proteomes" id="UP000541444">
    <property type="component" value="Unassembled WGS sequence"/>
</dbReference>
<dbReference type="OrthoDB" id="1871818at2759"/>
<dbReference type="GO" id="GO:0003723">
    <property type="term" value="F:RNA binding"/>
    <property type="evidence" value="ECO:0007669"/>
    <property type="project" value="InterPro"/>
</dbReference>
<protein>
    <recommendedName>
        <fullName evidence="3">DYW domain-containing protein</fullName>
    </recommendedName>
</protein>
<dbReference type="Pfam" id="PF20431">
    <property type="entry name" value="E_motif"/>
    <property type="match status" value="1"/>
</dbReference>
<gene>
    <name evidence="4" type="ORF">GIB67_039579</name>
</gene>
<dbReference type="PANTHER" id="PTHR47926">
    <property type="entry name" value="PENTATRICOPEPTIDE REPEAT-CONTAINING PROTEIN"/>
    <property type="match status" value="1"/>
</dbReference>
<feature type="repeat" description="PPR" evidence="2">
    <location>
        <begin position="22"/>
        <end position="56"/>
    </location>
</feature>
<feature type="repeat" description="PPR" evidence="2">
    <location>
        <begin position="363"/>
        <end position="398"/>
    </location>
</feature>
<dbReference type="FunFam" id="1.25.40.10:FF:001050">
    <property type="entry name" value="Pentatricopeptide repeat-containing protein At2g33760"/>
    <property type="match status" value="1"/>
</dbReference>
<organism evidence="4 5">
    <name type="scientific">Kingdonia uniflora</name>
    <dbReference type="NCBI Taxonomy" id="39325"/>
    <lineage>
        <taxon>Eukaryota</taxon>
        <taxon>Viridiplantae</taxon>
        <taxon>Streptophyta</taxon>
        <taxon>Embryophyta</taxon>
        <taxon>Tracheophyta</taxon>
        <taxon>Spermatophyta</taxon>
        <taxon>Magnoliopsida</taxon>
        <taxon>Ranunculales</taxon>
        <taxon>Circaeasteraceae</taxon>
        <taxon>Kingdonia</taxon>
    </lineage>
</organism>
<proteinExistence type="predicted"/>
<feature type="repeat" description="PPR" evidence="2">
    <location>
        <begin position="94"/>
        <end position="128"/>
    </location>
</feature>
<dbReference type="InterPro" id="IPR046848">
    <property type="entry name" value="E_motif"/>
</dbReference>
<comment type="caution">
    <text evidence="4">The sequence shown here is derived from an EMBL/GenBank/DDBJ whole genome shotgun (WGS) entry which is preliminary data.</text>
</comment>
<evidence type="ECO:0000256" key="1">
    <source>
        <dbReference type="ARBA" id="ARBA00022737"/>
    </source>
</evidence>
<dbReference type="GO" id="GO:0009451">
    <property type="term" value="P:RNA modification"/>
    <property type="evidence" value="ECO:0007669"/>
    <property type="project" value="InterPro"/>
</dbReference>
<dbReference type="PANTHER" id="PTHR47926:SF490">
    <property type="entry name" value="REPEAT-LIKE SUPERFAMILY PROTEIN, PUTATIVE-RELATED"/>
    <property type="match status" value="1"/>
</dbReference>
<feature type="repeat" description="PPR" evidence="2">
    <location>
        <begin position="327"/>
        <end position="362"/>
    </location>
</feature>
<dbReference type="Pfam" id="PF14432">
    <property type="entry name" value="DYW_deaminase"/>
    <property type="match status" value="1"/>
</dbReference>
<dbReference type="Gene3D" id="1.25.40.10">
    <property type="entry name" value="Tetratricopeptide repeat domain"/>
    <property type="match status" value="5"/>
</dbReference>
<reference evidence="4 5" key="1">
    <citation type="journal article" date="2020" name="IScience">
        <title>Genome Sequencing of the Endangered Kingdonia uniflora (Circaeasteraceae, Ranunculales) Reveals Potential Mechanisms of Evolutionary Specialization.</title>
        <authorList>
            <person name="Sun Y."/>
            <person name="Deng T."/>
            <person name="Zhang A."/>
            <person name="Moore M.J."/>
            <person name="Landis J.B."/>
            <person name="Lin N."/>
            <person name="Zhang H."/>
            <person name="Zhang X."/>
            <person name="Huang J."/>
            <person name="Zhang X."/>
            <person name="Sun H."/>
            <person name="Wang H."/>
        </authorList>
    </citation>
    <scope>NUCLEOTIDE SEQUENCE [LARGE SCALE GENOMIC DNA]</scope>
    <source>
        <strain evidence="4">TB1705</strain>
        <tissue evidence="4">Leaf</tissue>
    </source>
</reference>
<evidence type="ECO:0000256" key="2">
    <source>
        <dbReference type="PROSITE-ProRule" id="PRU00708"/>
    </source>
</evidence>
<dbReference type="GO" id="GO:0031425">
    <property type="term" value="P:chloroplast RNA processing"/>
    <property type="evidence" value="ECO:0007669"/>
    <property type="project" value="UniProtKB-ARBA"/>
</dbReference>
<dbReference type="FunFam" id="1.25.40.10:FF:000409">
    <property type="entry name" value="Pentatricopeptide repeat-containing protein, chloroplastic"/>
    <property type="match status" value="1"/>
</dbReference>
<evidence type="ECO:0000313" key="5">
    <source>
        <dbReference type="Proteomes" id="UP000541444"/>
    </source>
</evidence>
<keyword evidence="5" id="KW-1185">Reference proteome</keyword>
<dbReference type="FunFam" id="1.25.40.10:FF:000231">
    <property type="entry name" value="Pentatricopeptide repeat-containing protein chloroplastic"/>
    <property type="match status" value="1"/>
</dbReference>
<sequence>MYTESGSMVSANKVFETMPERDVVTWSTMIRSYSRNKMYDEALSIIREMFLLQVRPNEIAMINMVNLFADIASLEMARLVHCYAIKNSDIGSMDVRITTSLIDMYAKCGDITLARRLFDELSQKSIVSWTALIAGYIRCNDLKEGVKLFVNLHEGNEIPNEITMLSLVLECGFSGALELGKQLHTYILRNGFHMSFALVTAMVDMYGKCGEIEMARTLFDGTDERDVMLWTAMISGYAQAKCLKEAIDLFVEMRNSGENPNEVTMVSLLSLCADVGALDIGKWIHAYIDKQGIQSDIILATTLIDMYGKCGDIDGGCHIFKRAPYRDICMWNSMISGLAMHGYGEEALELFSQLEKTSNIKPNDVTFIAALHACSHAGLVTEGQRLFDRMMHEFGVAPKVEHYGCLVDLLGRAGKLNEAYNTINSMPMKPNTIVWGSLLAACKLHKNLSLGEIVVKRLLETEPHNCGYNVLMSNIYASAKRWNEVALMRTSMKDIGIQKEPGMSSIELNGSVHEFIMGELSHPKIKEIFGMLAEMSMKLKQAGYTADTSSVLLNIVEEEKETALNYHSEKLAIAFGLISIGPSTPIRVVKNLRVCDDCHSATKLLSKIYGRTIIVRDRNRFHHFKEGSCSCGDYW</sequence>
<dbReference type="PROSITE" id="PS51375">
    <property type="entry name" value="PPR"/>
    <property type="match status" value="5"/>
</dbReference>
<feature type="domain" description="DYW" evidence="3">
    <location>
        <begin position="543"/>
        <end position="635"/>
    </location>
</feature>
<dbReference type="Pfam" id="PF01535">
    <property type="entry name" value="PPR"/>
    <property type="match status" value="6"/>
</dbReference>
<keyword evidence="1" id="KW-0677">Repeat</keyword>
<dbReference type="InterPro" id="IPR011990">
    <property type="entry name" value="TPR-like_helical_dom_sf"/>
</dbReference>
<dbReference type="InterPro" id="IPR032867">
    <property type="entry name" value="DYW_dom"/>
</dbReference>
<feature type="repeat" description="PPR" evidence="2">
    <location>
        <begin position="226"/>
        <end position="260"/>
    </location>
</feature>